<proteinExistence type="inferred from homology"/>
<dbReference type="AlphaFoldDB" id="A0A1H8N192"/>
<dbReference type="InterPro" id="IPR006015">
    <property type="entry name" value="Universal_stress_UspA"/>
</dbReference>
<dbReference type="CDD" id="cd00293">
    <property type="entry name" value="USP-like"/>
    <property type="match status" value="1"/>
</dbReference>
<feature type="domain" description="UspA" evidence="2">
    <location>
        <begin position="11"/>
        <end position="147"/>
    </location>
</feature>
<reference evidence="4" key="1">
    <citation type="submission" date="2016-10" db="EMBL/GenBank/DDBJ databases">
        <authorList>
            <person name="Varghese N."/>
            <person name="Submissions S."/>
        </authorList>
    </citation>
    <scope>NUCLEOTIDE SEQUENCE [LARGE SCALE GENOMIC DNA]</scope>
    <source>
        <strain evidence="4">CGMCC 1.10121</strain>
    </source>
</reference>
<dbReference type="RefSeq" id="WP_244531461.1">
    <property type="nucleotide sequence ID" value="NZ_FODV01000001.1"/>
</dbReference>
<evidence type="ECO:0000259" key="2">
    <source>
        <dbReference type="Pfam" id="PF00582"/>
    </source>
</evidence>
<dbReference type="Proteomes" id="UP000199126">
    <property type="component" value="Unassembled WGS sequence"/>
</dbReference>
<comment type="similarity">
    <text evidence="1">Belongs to the universal stress protein A family.</text>
</comment>
<dbReference type="PANTHER" id="PTHR46268:SF6">
    <property type="entry name" value="UNIVERSAL STRESS PROTEIN UP12"/>
    <property type="match status" value="1"/>
</dbReference>
<evidence type="ECO:0000313" key="4">
    <source>
        <dbReference type="Proteomes" id="UP000199126"/>
    </source>
</evidence>
<dbReference type="InterPro" id="IPR006016">
    <property type="entry name" value="UspA"/>
</dbReference>
<protein>
    <submittedName>
        <fullName evidence="3">Nucleotide-binding universal stress protein, UspA family</fullName>
    </submittedName>
</protein>
<dbReference type="Pfam" id="PF00582">
    <property type="entry name" value="Usp"/>
    <property type="match status" value="1"/>
</dbReference>
<dbReference type="PRINTS" id="PR01438">
    <property type="entry name" value="UNVRSLSTRESS"/>
</dbReference>
<organism evidence="3 4">
    <name type="scientific">Halogranum amylolyticum</name>
    <dbReference type="NCBI Taxonomy" id="660520"/>
    <lineage>
        <taxon>Archaea</taxon>
        <taxon>Methanobacteriati</taxon>
        <taxon>Methanobacteriota</taxon>
        <taxon>Stenosarchaea group</taxon>
        <taxon>Halobacteria</taxon>
        <taxon>Halobacteriales</taxon>
        <taxon>Haloferacaceae</taxon>
    </lineage>
</organism>
<accession>A0A1H8N192</accession>
<dbReference type="SUPFAM" id="SSF52402">
    <property type="entry name" value="Adenine nucleotide alpha hydrolases-like"/>
    <property type="match status" value="1"/>
</dbReference>
<sequence length="149" mass="16464">MSFPDVWVAVMFKEILIPTDGSEGARRGIEHALDLGEKYDARIHTLYVVDETVYATPALSGDELFLEELEKDGEATCEEVVSAGTERGLEVVSECVRGNPHQEIIDYADENDIDLIVMGKHGASDHRHHHIGSCTDRVLRLANVPVLPV</sequence>
<evidence type="ECO:0000313" key="3">
    <source>
        <dbReference type="EMBL" id="SEO23332.1"/>
    </source>
</evidence>
<name>A0A1H8N192_9EURY</name>
<gene>
    <name evidence="3" type="ORF">SAMN04487948_101240</name>
</gene>
<dbReference type="Gene3D" id="3.40.50.620">
    <property type="entry name" value="HUPs"/>
    <property type="match status" value="1"/>
</dbReference>
<dbReference type="PANTHER" id="PTHR46268">
    <property type="entry name" value="STRESS RESPONSE PROTEIN NHAX"/>
    <property type="match status" value="1"/>
</dbReference>
<dbReference type="EMBL" id="FODV01000001">
    <property type="protein sequence ID" value="SEO23332.1"/>
    <property type="molecule type" value="Genomic_DNA"/>
</dbReference>
<dbReference type="InterPro" id="IPR014729">
    <property type="entry name" value="Rossmann-like_a/b/a_fold"/>
</dbReference>
<evidence type="ECO:0000256" key="1">
    <source>
        <dbReference type="ARBA" id="ARBA00008791"/>
    </source>
</evidence>
<keyword evidence="4" id="KW-1185">Reference proteome</keyword>